<organism evidence="2 4">
    <name type="scientific">Dracunculus medinensis</name>
    <name type="common">Guinea worm</name>
    <dbReference type="NCBI Taxonomy" id="318479"/>
    <lineage>
        <taxon>Eukaryota</taxon>
        <taxon>Metazoa</taxon>
        <taxon>Ecdysozoa</taxon>
        <taxon>Nematoda</taxon>
        <taxon>Chromadorea</taxon>
        <taxon>Rhabditida</taxon>
        <taxon>Spirurina</taxon>
        <taxon>Dracunculoidea</taxon>
        <taxon>Dracunculidae</taxon>
        <taxon>Dracunculus</taxon>
    </lineage>
</organism>
<sequence>MIYILGGVYKKHPIKTCKAAALTGAMLTRRKSSITQQQGTLGTTTTVKGRESVAILAEMLSVDPSASKQRPGCSKQINRFKQILCRNISSI</sequence>
<dbReference type="Proteomes" id="UP000274756">
    <property type="component" value="Unassembled WGS sequence"/>
</dbReference>
<evidence type="ECO:0000313" key="4">
    <source>
        <dbReference type="WBParaSite" id="DME_0000314401-mRNA-1"/>
    </source>
</evidence>
<keyword evidence="3" id="KW-1185">Reference proteome</keyword>
<gene>
    <name evidence="1" type="ORF">DME_LOCUS7303</name>
</gene>
<reference evidence="4" key="1">
    <citation type="submission" date="2017-02" db="UniProtKB">
        <authorList>
            <consortium name="WormBaseParasite"/>
        </authorList>
    </citation>
    <scope>IDENTIFICATION</scope>
</reference>
<evidence type="ECO:0000313" key="3">
    <source>
        <dbReference type="Proteomes" id="UP000274756"/>
    </source>
</evidence>
<dbReference type="AlphaFoldDB" id="A0A0N4U801"/>
<evidence type="ECO:0000313" key="2">
    <source>
        <dbReference type="Proteomes" id="UP000038040"/>
    </source>
</evidence>
<evidence type="ECO:0000313" key="1">
    <source>
        <dbReference type="EMBL" id="VDN57330.1"/>
    </source>
</evidence>
<protein>
    <submittedName>
        <fullName evidence="4">Ovule protein</fullName>
    </submittedName>
</protein>
<dbReference type="WBParaSite" id="DME_0000314401-mRNA-1">
    <property type="protein sequence ID" value="DME_0000314401-mRNA-1"/>
    <property type="gene ID" value="DME_0000314401"/>
</dbReference>
<dbReference type="EMBL" id="UYYG01001159">
    <property type="protein sequence ID" value="VDN57330.1"/>
    <property type="molecule type" value="Genomic_DNA"/>
</dbReference>
<name>A0A0N4U801_DRAME</name>
<dbReference type="Proteomes" id="UP000038040">
    <property type="component" value="Unplaced"/>
</dbReference>
<accession>A0A0N4U801</accession>
<proteinExistence type="predicted"/>
<reference evidence="1 3" key="2">
    <citation type="submission" date="2018-11" db="EMBL/GenBank/DDBJ databases">
        <authorList>
            <consortium name="Pathogen Informatics"/>
        </authorList>
    </citation>
    <scope>NUCLEOTIDE SEQUENCE [LARGE SCALE GENOMIC DNA]</scope>
</reference>